<dbReference type="InterPro" id="IPR011051">
    <property type="entry name" value="RmlC_Cupin_sf"/>
</dbReference>
<name>A0A6J7HDG0_9ZZZZ</name>
<sequence>MTEFAPGHQPRRELLSTNEDEWPAAIRRDFIVNMNNGRVGGELLFENERIRVWSIRLQPGERYVAHRHVLDYFWTAISAGTSLQHSVGGKAELVHYELGDTMFFSYGEGDSMIHDLGNAGATELAFTTVELKESANAPLPINSNGE</sequence>
<dbReference type="AlphaFoldDB" id="A0A6J7HDG0"/>
<protein>
    <submittedName>
        <fullName evidence="1">Unannotated protein</fullName>
    </submittedName>
</protein>
<dbReference type="EMBL" id="CAFBMR010000049">
    <property type="protein sequence ID" value="CAB4917662.1"/>
    <property type="molecule type" value="Genomic_DNA"/>
</dbReference>
<reference evidence="1" key="1">
    <citation type="submission" date="2020-05" db="EMBL/GenBank/DDBJ databases">
        <authorList>
            <person name="Chiriac C."/>
            <person name="Salcher M."/>
            <person name="Ghai R."/>
            <person name="Kavagutti S V."/>
        </authorList>
    </citation>
    <scope>NUCLEOTIDE SEQUENCE</scope>
</reference>
<dbReference type="SUPFAM" id="SSF51182">
    <property type="entry name" value="RmlC-like cupins"/>
    <property type="match status" value="1"/>
</dbReference>
<gene>
    <name evidence="1" type="ORF">UFOPK3610_01220</name>
</gene>
<dbReference type="Gene3D" id="2.60.120.10">
    <property type="entry name" value="Jelly Rolls"/>
    <property type="match status" value="1"/>
</dbReference>
<dbReference type="InterPro" id="IPR014710">
    <property type="entry name" value="RmlC-like_jellyroll"/>
</dbReference>
<accession>A0A6J7HDG0</accession>
<proteinExistence type="predicted"/>
<organism evidence="1">
    <name type="scientific">freshwater metagenome</name>
    <dbReference type="NCBI Taxonomy" id="449393"/>
    <lineage>
        <taxon>unclassified sequences</taxon>
        <taxon>metagenomes</taxon>
        <taxon>ecological metagenomes</taxon>
    </lineage>
</organism>
<evidence type="ECO:0000313" key="1">
    <source>
        <dbReference type="EMBL" id="CAB4917662.1"/>
    </source>
</evidence>